<reference evidence="9" key="1">
    <citation type="submission" date="2006-12" db="EMBL/GenBank/DDBJ databases">
        <title>Complete sequence of Halorhodospira halophila SL1.</title>
        <authorList>
            <consortium name="US DOE Joint Genome Institute"/>
            <person name="Copeland A."/>
            <person name="Lucas S."/>
            <person name="Lapidus A."/>
            <person name="Barry K."/>
            <person name="Detter J.C."/>
            <person name="Glavina del Rio T."/>
            <person name="Hammon N."/>
            <person name="Israni S."/>
            <person name="Dalin E."/>
            <person name="Tice H."/>
            <person name="Pitluck S."/>
            <person name="Saunders E."/>
            <person name="Brettin T."/>
            <person name="Bruce D."/>
            <person name="Han C."/>
            <person name="Tapia R."/>
            <person name="Schmutz J."/>
            <person name="Larimer F."/>
            <person name="Land M."/>
            <person name="Hauser L."/>
            <person name="Kyrpides N."/>
            <person name="Mikhailova N."/>
            <person name="Hoff W."/>
            <person name="Richardson P."/>
        </authorList>
    </citation>
    <scope>NUCLEOTIDE SEQUENCE [LARGE SCALE GENOMIC DNA]</scope>
    <source>
        <strain evidence="9">DSM 244 / SL1</strain>
    </source>
</reference>
<evidence type="ECO:0000256" key="3">
    <source>
        <dbReference type="ARBA" id="ARBA00022692"/>
    </source>
</evidence>
<feature type="transmembrane region" description="Helical" evidence="6">
    <location>
        <begin position="261"/>
        <end position="282"/>
    </location>
</feature>
<dbReference type="Pfam" id="PF03176">
    <property type="entry name" value="MMPL"/>
    <property type="match status" value="2"/>
</dbReference>
<dbReference type="eggNOG" id="COG1033">
    <property type="taxonomic scope" value="Bacteria"/>
</dbReference>
<dbReference type="HOGENOM" id="CLU_008861_3_0_6"/>
<feature type="transmembrane region" description="Helical" evidence="6">
    <location>
        <begin position="211"/>
        <end position="228"/>
    </location>
</feature>
<evidence type="ECO:0000256" key="6">
    <source>
        <dbReference type="SAM" id="Phobius"/>
    </source>
</evidence>
<protein>
    <submittedName>
        <fullName evidence="8">Exporter of the RND superfamily</fullName>
    </submittedName>
</protein>
<dbReference type="PANTHER" id="PTHR33406:SF12">
    <property type="entry name" value="BLR2997 PROTEIN"/>
    <property type="match status" value="1"/>
</dbReference>
<keyword evidence="9" id="KW-1185">Reference proteome</keyword>
<dbReference type="InterPro" id="IPR000731">
    <property type="entry name" value="SSD"/>
</dbReference>
<reference evidence="8 9" key="2">
    <citation type="journal article" date="2013" name="Stand. Genomic Sci.">
        <title>Complete genome sequence of Halorhodospira halophila SL1.</title>
        <authorList>
            <person name="Challacombe J.F."/>
            <person name="Majid S."/>
            <person name="Deole R."/>
            <person name="Brettin T.S."/>
            <person name="Bruce D."/>
            <person name="Delano S.F."/>
            <person name="Detter J.C."/>
            <person name="Gleasner C.D."/>
            <person name="Han C.S."/>
            <person name="Misra M."/>
            <person name="Reitenga K.G."/>
            <person name="Mikhailova N."/>
            <person name="Woyke T."/>
            <person name="Pitluck S."/>
            <person name="Nolan M."/>
            <person name="Land M.L."/>
            <person name="Saunders E."/>
            <person name="Tapia R."/>
            <person name="Lapidus A."/>
            <person name="Ivanova N."/>
            <person name="Hoff W.D."/>
        </authorList>
    </citation>
    <scope>NUCLEOTIDE SEQUENCE [LARGE SCALE GENOMIC DNA]</scope>
    <source>
        <strain evidence="9">DSM 244 / SL1</strain>
    </source>
</reference>
<accession>A1WX81</accession>
<evidence type="ECO:0000313" key="8">
    <source>
        <dbReference type="EMBL" id="ABM62293.1"/>
    </source>
</evidence>
<dbReference type="AlphaFoldDB" id="A1WX81"/>
<sequence>MRRMTLPRWLAATLFALLLLAPGPLVLNLTFDNAPESYFPKEAPAVLFDASVREEFPEEQVLVGLFGGEEIYEPENLSALHELIQHLEENRQVERVLGVTSFDQIRAVDDGFTVEKIVPPGAIPERSGSQWQEHVRADRFAPGLLAARDSSALAIIVRPTELEDSLQRLELERAFREAVAEAGLDERLQAVAGHVALDVWQLRSMLRDSAVFIPATTAVGLGLLFWMFRRWLVVVAGGAAIGAVVSPALALMVLLGHPYTLVTSILPPLLAALTVAMLMHLFNALSHAHRRGYTEESALAYSLERVSRPALFTALTTAAGLLSLTLSPIRPIESLGYTAAFGVLLAYCVVMVLLPPLLARFDRGNWSLPRRGIGGLDAILKAARGFALRRAGWIVAVSALAIAATAPLITKIEVESDLYEFFPAGHPITQDTRKVEDALSGVMVVEAVFDAEAIDGLQDPAALQEIRDFQRWAEQREEVDYALSMVDMLEEMHWAFHDEDPEFRTLPGRQDLIAQYLFVYDGRDLYDLVNRDFTRAIVLMNLNVTGAREIGQTLEAFRGELDSSVEVLDWELSGMGRLFAEQEELLIEGQLRSLIAVAVMISVLMLVLWRSAAAASVTMLTNLSPLLVIFIVMGAFGVWLDMATAMVASVAIGIAVDDTIHTYHGFLFYRRRGSSVVAALARALQHTGRAVTATTIVLCAQFLVLAASDFQPTAAFGLLTAIGLVAALLFDLLLMPAIVTVLAKRFPRLSLGRVSA</sequence>
<keyword evidence="4 6" id="KW-1133">Transmembrane helix</keyword>
<feature type="transmembrane region" description="Helical" evidence="6">
    <location>
        <begin position="690"/>
        <end position="708"/>
    </location>
</feature>
<dbReference type="PROSITE" id="PS50156">
    <property type="entry name" value="SSD"/>
    <property type="match status" value="2"/>
</dbReference>
<feature type="transmembrane region" description="Helical" evidence="6">
    <location>
        <begin position="310"/>
        <end position="329"/>
    </location>
</feature>
<dbReference type="SUPFAM" id="SSF82866">
    <property type="entry name" value="Multidrug efflux transporter AcrB transmembrane domain"/>
    <property type="match status" value="2"/>
</dbReference>
<dbReference type="KEGG" id="hha:Hhal_1526"/>
<feature type="transmembrane region" description="Helical" evidence="6">
    <location>
        <begin position="591"/>
        <end position="609"/>
    </location>
</feature>
<feature type="transmembrane region" description="Helical" evidence="6">
    <location>
        <begin position="646"/>
        <end position="669"/>
    </location>
</feature>
<dbReference type="InterPro" id="IPR050545">
    <property type="entry name" value="Mycobact_MmpL"/>
</dbReference>
<dbReference type="Proteomes" id="UP000000647">
    <property type="component" value="Chromosome"/>
</dbReference>
<evidence type="ECO:0000256" key="2">
    <source>
        <dbReference type="ARBA" id="ARBA00022475"/>
    </source>
</evidence>
<keyword evidence="3 6" id="KW-0812">Transmembrane</keyword>
<dbReference type="Gene3D" id="1.20.1640.10">
    <property type="entry name" value="Multidrug efflux transporter AcrB transmembrane domain"/>
    <property type="match status" value="2"/>
</dbReference>
<keyword evidence="2" id="KW-1003">Cell membrane</keyword>
<feature type="domain" description="SSD" evidence="7">
    <location>
        <begin position="585"/>
        <end position="741"/>
    </location>
</feature>
<feature type="domain" description="SSD" evidence="7">
    <location>
        <begin position="230"/>
        <end position="360"/>
    </location>
</feature>
<proteinExistence type="predicted"/>
<dbReference type="PANTHER" id="PTHR33406">
    <property type="entry name" value="MEMBRANE PROTEIN MJ1562-RELATED"/>
    <property type="match status" value="1"/>
</dbReference>
<evidence type="ECO:0000256" key="1">
    <source>
        <dbReference type="ARBA" id="ARBA00004651"/>
    </source>
</evidence>
<feature type="transmembrane region" description="Helical" evidence="6">
    <location>
        <begin position="391"/>
        <end position="409"/>
    </location>
</feature>
<keyword evidence="5 6" id="KW-0472">Membrane</keyword>
<feature type="transmembrane region" description="Helical" evidence="6">
    <location>
        <begin position="233"/>
        <end position="255"/>
    </location>
</feature>
<evidence type="ECO:0000256" key="4">
    <source>
        <dbReference type="ARBA" id="ARBA00022989"/>
    </source>
</evidence>
<organism evidence="8 9">
    <name type="scientific">Halorhodospira halophila (strain DSM 244 / SL1)</name>
    <name type="common">Ectothiorhodospira halophila (strain DSM 244 / SL1)</name>
    <dbReference type="NCBI Taxonomy" id="349124"/>
    <lineage>
        <taxon>Bacteria</taxon>
        <taxon>Pseudomonadati</taxon>
        <taxon>Pseudomonadota</taxon>
        <taxon>Gammaproteobacteria</taxon>
        <taxon>Chromatiales</taxon>
        <taxon>Ectothiorhodospiraceae</taxon>
        <taxon>Halorhodospira</taxon>
    </lineage>
</organism>
<gene>
    <name evidence="8" type="ordered locus">Hhal_1526</name>
</gene>
<evidence type="ECO:0000256" key="5">
    <source>
        <dbReference type="ARBA" id="ARBA00023136"/>
    </source>
</evidence>
<feature type="transmembrane region" description="Helical" evidence="6">
    <location>
        <begin position="335"/>
        <end position="361"/>
    </location>
</feature>
<feature type="transmembrane region" description="Helical" evidence="6">
    <location>
        <begin position="621"/>
        <end position="640"/>
    </location>
</feature>
<dbReference type="STRING" id="349124.Hhal_1526"/>
<name>A1WX81_HALHL</name>
<evidence type="ECO:0000313" key="9">
    <source>
        <dbReference type="Proteomes" id="UP000000647"/>
    </source>
</evidence>
<comment type="subcellular location">
    <subcellularLocation>
        <location evidence="1">Cell membrane</location>
        <topology evidence="1">Multi-pass membrane protein</topology>
    </subcellularLocation>
</comment>
<dbReference type="GO" id="GO:0005886">
    <property type="term" value="C:plasma membrane"/>
    <property type="evidence" value="ECO:0007669"/>
    <property type="project" value="UniProtKB-SubCell"/>
</dbReference>
<dbReference type="EMBL" id="CP000544">
    <property type="protein sequence ID" value="ABM62293.1"/>
    <property type="molecule type" value="Genomic_DNA"/>
</dbReference>
<feature type="transmembrane region" description="Helical" evidence="6">
    <location>
        <begin position="714"/>
        <end position="743"/>
    </location>
</feature>
<dbReference type="InterPro" id="IPR004869">
    <property type="entry name" value="MMPL_dom"/>
</dbReference>
<evidence type="ECO:0000259" key="7">
    <source>
        <dbReference type="PROSITE" id="PS50156"/>
    </source>
</evidence>